<evidence type="ECO:0000259" key="1">
    <source>
        <dbReference type="PROSITE" id="PS50943"/>
    </source>
</evidence>
<gene>
    <name evidence="2" type="ORF">DEF24_02785</name>
</gene>
<dbReference type="RefSeq" id="WP_114396101.1">
    <property type="nucleotide sequence ID" value="NZ_QEIM01000003.1"/>
</dbReference>
<dbReference type="InterPro" id="IPR010982">
    <property type="entry name" value="Lambda_DNA-bd_dom_sf"/>
</dbReference>
<evidence type="ECO:0000313" key="2">
    <source>
        <dbReference type="EMBL" id="RCV61979.1"/>
    </source>
</evidence>
<dbReference type="Pfam" id="PF19054">
    <property type="entry name" value="DUF5753"/>
    <property type="match status" value="1"/>
</dbReference>
<sequence>MVQKESRVWARFGAEVKRLRSGAGITQVRLGGSVNMSDSLISAIENGTRAPKREYAEALDAALSTGGTLTRLWLDLNDSLGVPEWWRDISLLERAAVEIREYQMVLIPGLLQTADYARTAMRAGRLWDPDEVIERDVEARVSRLRSLQEGVFLWFVVDEFALRRVVGDTRIMNCQLDRVLSLIEDGTIRLQIIPQHAPQHPGMSGGLRILSFTDRAAVALAEHLVGEEIVDNPEGVRRCSKLYGALQAEALSPTASVAMLQKIRKGDQ</sequence>
<dbReference type="AlphaFoldDB" id="A0A368TAI4"/>
<protein>
    <recommendedName>
        <fullName evidence="1">HTH cro/C1-type domain-containing protein</fullName>
    </recommendedName>
</protein>
<evidence type="ECO:0000313" key="3">
    <source>
        <dbReference type="Proteomes" id="UP000253318"/>
    </source>
</evidence>
<dbReference type="GO" id="GO:0003677">
    <property type="term" value="F:DNA binding"/>
    <property type="evidence" value="ECO:0007669"/>
    <property type="project" value="InterPro"/>
</dbReference>
<dbReference type="CDD" id="cd00093">
    <property type="entry name" value="HTH_XRE"/>
    <property type="match status" value="1"/>
</dbReference>
<comment type="caution">
    <text evidence="2">The sequence shown here is derived from an EMBL/GenBank/DDBJ whole genome shotgun (WGS) entry which is preliminary data.</text>
</comment>
<dbReference type="InterPro" id="IPR001387">
    <property type="entry name" value="Cro/C1-type_HTH"/>
</dbReference>
<proteinExistence type="predicted"/>
<feature type="domain" description="HTH cro/C1-type" evidence="1">
    <location>
        <begin position="16"/>
        <end position="72"/>
    </location>
</feature>
<dbReference type="Gene3D" id="1.10.260.40">
    <property type="entry name" value="lambda repressor-like DNA-binding domains"/>
    <property type="match status" value="1"/>
</dbReference>
<dbReference type="SMART" id="SM00530">
    <property type="entry name" value="HTH_XRE"/>
    <property type="match status" value="1"/>
</dbReference>
<accession>A0A368TAI4</accession>
<dbReference type="PROSITE" id="PS50943">
    <property type="entry name" value="HTH_CROC1"/>
    <property type="match status" value="1"/>
</dbReference>
<keyword evidence="3" id="KW-1185">Reference proteome</keyword>
<dbReference type="SUPFAM" id="SSF47413">
    <property type="entry name" value="lambda repressor-like DNA-binding domains"/>
    <property type="match status" value="1"/>
</dbReference>
<reference evidence="2 3" key="1">
    <citation type="submission" date="2018-04" db="EMBL/GenBank/DDBJ databases">
        <title>Novel actinobacteria from marine sediment.</title>
        <authorList>
            <person name="Ng Z.Y."/>
            <person name="Tan G.Y.A."/>
        </authorList>
    </citation>
    <scope>NUCLEOTIDE SEQUENCE [LARGE SCALE GENOMIC DNA]</scope>
    <source>
        <strain evidence="2 3">TPS81</strain>
    </source>
</reference>
<organism evidence="2 3">
    <name type="scientific">Marinitenerispora sediminis</name>
    <dbReference type="NCBI Taxonomy" id="1931232"/>
    <lineage>
        <taxon>Bacteria</taxon>
        <taxon>Bacillati</taxon>
        <taxon>Actinomycetota</taxon>
        <taxon>Actinomycetes</taxon>
        <taxon>Streptosporangiales</taxon>
        <taxon>Nocardiopsidaceae</taxon>
        <taxon>Marinitenerispora</taxon>
    </lineage>
</organism>
<dbReference type="Pfam" id="PF13560">
    <property type="entry name" value="HTH_31"/>
    <property type="match status" value="1"/>
</dbReference>
<dbReference type="OrthoDB" id="3423346at2"/>
<dbReference type="InterPro" id="IPR043917">
    <property type="entry name" value="DUF5753"/>
</dbReference>
<name>A0A368TAI4_9ACTN</name>
<dbReference type="EMBL" id="QEIN01000012">
    <property type="protein sequence ID" value="RCV61979.1"/>
    <property type="molecule type" value="Genomic_DNA"/>
</dbReference>
<dbReference type="Proteomes" id="UP000253318">
    <property type="component" value="Unassembled WGS sequence"/>
</dbReference>